<dbReference type="RefSeq" id="WP_107289852.1">
    <property type="nucleotide sequence ID" value="NZ_PYNF01000016.1"/>
</dbReference>
<evidence type="ECO:0008006" key="4">
    <source>
        <dbReference type="Google" id="ProtNLM"/>
    </source>
</evidence>
<reference evidence="2 3" key="1">
    <citation type="submission" date="2018-01" db="EMBL/GenBank/DDBJ databases">
        <title>Whole genome sequencing of Histamine producing bacteria.</title>
        <authorList>
            <person name="Butler K."/>
        </authorList>
    </citation>
    <scope>NUCLEOTIDE SEQUENCE [LARGE SCALE GENOMIC DNA]</scope>
    <source>
        <strain evidence="2 3">FS-7.2</strain>
    </source>
</reference>
<name>A0A2T3KEV1_9GAMM</name>
<organism evidence="2 3">
    <name type="scientific">Photobacterium kishitanii</name>
    <dbReference type="NCBI Taxonomy" id="318456"/>
    <lineage>
        <taxon>Bacteria</taxon>
        <taxon>Pseudomonadati</taxon>
        <taxon>Pseudomonadota</taxon>
        <taxon>Gammaproteobacteria</taxon>
        <taxon>Vibrionales</taxon>
        <taxon>Vibrionaceae</taxon>
        <taxon>Photobacterium</taxon>
    </lineage>
</organism>
<evidence type="ECO:0000313" key="3">
    <source>
        <dbReference type="Proteomes" id="UP000241426"/>
    </source>
</evidence>
<keyword evidence="1" id="KW-0472">Membrane</keyword>
<feature type="transmembrane region" description="Helical" evidence="1">
    <location>
        <begin position="103"/>
        <end position="133"/>
    </location>
</feature>
<evidence type="ECO:0000256" key="1">
    <source>
        <dbReference type="SAM" id="Phobius"/>
    </source>
</evidence>
<keyword evidence="1" id="KW-0812">Transmembrane</keyword>
<gene>
    <name evidence="2" type="ORF">C9J27_16690</name>
</gene>
<dbReference type="EMBL" id="PYNF01000016">
    <property type="protein sequence ID" value="PSU96210.1"/>
    <property type="molecule type" value="Genomic_DNA"/>
</dbReference>
<keyword evidence="1" id="KW-1133">Transmembrane helix</keyword>
<dbReference type="Proteomes" id="UP000241426">
    <property type="component" value="Unassembled WGS sequence"/>
</dbReference>
<accession>A0A2T3KEV1</accession>
<feature type="transmembrane region" description="Helical" evidence="1">
    <location>
        <begin position="253"/>
        <end position="269"/>
    </location>
</feature>
<dbReference type="AlphaFoldDB" id="A0A2T3KEV1"/>
<comment type="caution">
    <text evidence="2">The sequence shown here is derived from an EMBL/GenBank/DDBJ whole genome shotgun (WGS) entry which is preliminary data.</text>
</comment>
<sequence>MSKLQTGLALCFSGLFFIISLLFIHPAEDAVILYEYSNTLANTGVISYGNIGTPIEGATDFLWMVAISLFHLVGINEYTASLMISSLSLYLLIKLLCKHNHLLFILIAMTITSFIYSAAFGFSSIVFSTIYLYCLQFYLQKKYKNMHLCILLLCLFRPDGVVWGASLVLLYQFENRFSLSKERLLVSLKYLIIPGGVYFLWRMYYFNELLPLPFYIKQHGIKELLLFSYSSLKDVAIVAIPMLIVISMSKNKATIILITIIPILFYSSMTLSQNIGNRFIAPLFFGVLYLLNKEGNIKKYIYVIFVSILSAAITHRVINQIIYSKNENIFALSKNLNGINGRMLVTESGRLAYYSDWTVHDSWGLNTPQFSKKLIQPIDIKNGNYDLIVSHCYMDKIKNSIQEKRSWNNQCTNILIAIKEMNYNMYLVPFYTNSGSLLYKFKQLISPPKTNCNRYDIYSINPRSEKYQAIKTVLLQHQAIIYNDTLNFKGGDTLCF</sequence>
<feature type="transmembrane region" description="Helical" evidence="1">
    <location>
        <begin position="300"/>
        <end position="318"/>
    </location>
</feature>
<feature type="transmembrane region" description="Helical" evidence="1">
    <location>
        <begin position="183"/>
        <end position="204"/>
    </location>
</feature>
<evidence type="ECO:0000313" key="2">
    <source>
        <dbReference type="EMBL" id="PSU96210.1"/>
    </source>
</evidence>
<protein>
    <recommendedName>
        <fullName evidence="4">Glycosyltransferase RgtA/B/C/D-like domain-containing protein</fullName>
    </recommendedName>
</protein>
<feature type="transmembrane region" description="Helical" evidence="1">
    <location>
        <begin position="224"/>
        <end position="246"/>
    </location>
</feature>
<feature type="transmembrane region" description="Helical" evidence="1">
    <location>
        <begin position="61"/>
        <end position="91"/>
    </location>
</feature>
<feature type="transmembrane region" description="Helical" evidence="1">
    <location>
        <begin position="145"/>
        <end position="171"/>
    </location>
</feature>
<feature type="transmembrane region" description="Helical" evidence="1">
    <location>
        <begin position="275"/>
        <end position="291"/>
    </location>
</feature>
<proteinExistence type="predicted"/>